<name>A0A6V0A5U6_9STRA</name>
<comment type="subcellular location">
    <subcellularLocation>
        <location evidence="1">Mitochondrion inner membrane</location>
    </subcellularLocation>
</comment>
<feature type="compositionally biased region" description="Polar residues" evidence="8">
    <location>
        <begin position="363"/>
        <end position="372"/>
    </location>
</feature>
<evidence type="ECO:0000256" key="7">
    <source>
        <dbReference type="ARBA" id="ARBA00023136"/>
    </source>
</evidence>
<evidence type="ECO:0008006" key="11">
    <source>
        <dbReference type="Google" id="ProtNLM"/>
    </source>
</evidence>
<accession>A0A6V0A5U6</accession>
<dbReference type="GO" id="GO:0042407">
    <property type="term" value="P:cristae formation"/>
    <property type="evidence" value="ECO:0007669"/>
    <property type="project" value="TreeGrafter"/>
</dbReference>
<evidence type="ECO:0000256" key="5">
    <source>
        <dbReference type="ARBA" id="ARBA00022989"/>
    </source>
</evidence>
<gene>
    <name evidence="9" type="ORF">PAUS00366_LOCUS14035</name>
    <name evidence="10" type="ORF">PAUS00366_LOCUS14036</name>
</gene>
<feature type="region of interest" description="Disordered" evidence="8">
    <location>
        <begin position="22"/>
        <end position="47"/>
    </location>
</feature>
<evidence type="ECO:0000256" key="6">
    <source>
        <dbReference type="ARBA" id="ARBA00023128"/>
    </source>
</evidence>
<evidence type="ECO:0000256" key="1">
    <source>
        <dbReference type="ARBA" id="ARBA00004273"/>
    </source>
</evidence>
<evidence type="ECO:0000313" key="9">
    <source>
        <dbReference type="EMBL" id="CAE0721280.1"/>
    </source>
</evidence>
<sequence>MLRRVTSKAAASRTAGYLLRRGNPSVVIGGGSSSGHPSRRAFAATSAQKRALDAQQLKGSKSGPSSTAAKESLSAAAPVAESGGGGGIAPVLALLVATGGAGAAYYNGLLDDFLEGNASPVPKKEVAVATDTVASTNIGGKRNVKAATVVEEDLSTKELQEVNEIIADAIGEVTAEVAAVTEAVEYISKKEETVLVSAATIPEDIAPKTEESPSAPVVAVPVVIATTKAPEPEPAPVVVSTVESPPSPDTAIFEAKIMAEIDELKKALHEKSDAALTEAHTELSKLSSMDVMGLDLDKMTNSQLKVRLVQMAKDLEERTKWEAVRLQEFLSMKEKEVEDRYVLLIKKLRLEAEHLQEEKLTQQRKGLTTQTEDSLKEQQARSDAFLENSMQIQEKAHAEDKLAFEQKTEEAMGAKYEEFYGKELTKIKDEFAAKMNQRVQQMEQLSKKLTDLESSLKDSQDFQVGSLEAHRITAAAIALMEKLESGEPAGAAVNALNAVASENAVVSAAVKSLPESVTRSGIMTIQELQTGFEENIYPQCRRAANIPQGQDGLEGQLLGSLFATLRPPPGPEDAAPESEKDSSEYVLARIRRYVRLGDLEKAVGETNKLKGQAAFTAKDWDRQARDRVAVEKALKVIRMECALANENLSKAAA</sequence>
<dbReference type="InterPro" id="IPR019133">
    <property type="entry name" value="MIC60"/>
</dbReference>
<keyword evidence="6" id="KW-0496">Mitochondrion</keyword>
<keyword evidence="7" id="KW-0472">Membrane</keyword>
<organism evidence="9">
    <name type="scientific">Pseudo-nitzschia australis</name>
    <dbReference type="NCBI Taxonomy" id="44445"/>
    <lineage>
        <taxon>Eukaryota</taxon>
        <taxon>Sar</taxon>
        <taxon>Stramenopiles</taxon>
        <taxon>Ochrophyta</taxon>
        <taxon>Bacillariophyta</taxon>
        <taxon>Bacillariophyceae</taxon>
        <taxon>Bacillariophycidae</taxon>
        <taxon>Bacillariales</taxon>
        <taxon>Bacillariaceae</taxon>
        <taxon>Pseudo-nitzschia</taxon>
    </lineage>
</organism>
<protein>
    <recommendedName>
        <fullName evidence="11">Mitofilin</fullName>
    </recommendedName>
</protein>
<evidence type="ECO:0000256" key="8">
    <source>
        <dbReference type="SAM" id="MobiDB-lite"/>
    </source>
</evidence>
<dbReference type="GO" id="GO:0061617">
    <property type="term" value="C:MICOS complex"/>
    <property type="evidence" value="ECO:0007669"/>
    <property type="project" value="TreeGrafter"/>
</dbReference>
<dbReference type="Pfam" id="PF09731">
    <property type="entry name" value="Mitofilin"/>
    <property type="match status" value="1"/>
</dbReference>
<keyword evidence="5" id="KW-1133">Transmembrane helix</keyword>
<dbReference type="EMBL" id="HBIX01019886">
    <property type="protein sequence ID" value="CAE0721280.1"/>
    <property type="molecule type" value="Transcribed_RNA"/>
</dbReference>
<comment type="similarity">
    <text evidence="2">Belongs to the MICOS complex subunit Mic60 family.</text>
</comment>
<evidence type="ECO:0000256" key="2">
    <source>
        <dbReference type="ARBA" id="ARBA00010877"/>
    </source>
</evidence>
<proteinExistence type="inferred from homology"/>
<dbReference type="PANTHER" id="PTHR15415:SF7">
    <property type="entry name" value="MICOS COMPLEX SUBUNIT MIC60"/>
    <property type="match status" value="1"/>
</dbReference>
<feature type="region of interest" description="Disordered" evidence="8">
    <location>
        <begin position="360"/>
        <end position="379"/>
    </location>
</feature>
<keyword evidence="4" id="KW-0999">Mitochondrion inner membrane</keyword>
<dbReference type="AlphaFoldDB" id="A0A6V0A5U6"/>
<reference evidence="9" key="1">
    <citation type="submission" date="2021-01" db="EMBL/GenBank/DDBJ databases">
        <authorList>
            <person name="Corre E."/>
            <person name="Pelletier E."/>
            <person name="Niang G."/>
            <person name="Scheremetjew M."/>
            <person name="Finn R."/>
            <person name="Kale V."/>
            <person name="Holt S."/>
            <person name="Cochrane G."/>
            <person name="Meng A."/>
            <person name="Brown T."/>
            <person name="Cohen L."/>
        </authorList>
    </citation>
    <scope>NUCLEOTIDE SEQUENCE</scope>
    <source>
        <strain evidence="9">10249 10 AB</strain>
    </source>
</reference>
<evidence type="ECO:0000313" key="10">
    <source>
        <dbReference type="EMBL" id="CAE0721281.1"/>
    </source>
</evidence>
<keyword evidence="3" id="KW-0812">Transmembrane</keyword>
<evidence type="ECO:0000256" key="3">
    <source>
        <dbReference type="ARBA" id="ARBA00022692"/>
    </source>
</evidence>
<dbReference type="PANTHER" id="PTHR15415">
    <property type="entry name" value="MITOFILIN"/>
    <property type="match status" value="1"/>
</dbReference>
<dbReference type="EMBL" id="HBIX01019887">
    <property type="protein sequence ID" value="CAE0721281.1"/>
    <property type="molecule type" value="Transcribed_RNA"/>
</dbReference>
<evidence type="ECO:0000256" key="4">
    <source>
        <dbReference type="ARBA" id="ARBA00022792"/>
    </source>
</evidence>